<dbReference type="UniPathway" id="UPA00391"/>
<evidence type="ECO:0000313" key="11">
    <source>
        <dbReference type="EMBL" id="ADB95650.1"/>
    </source>
</evidence>
<sequence length="131" mass="14953">MNLKSSWTIYKEFRFEAAHKLPHHKGKCSRLHGHSWVGRVYITQNNLHDEGSQKGMVMDFGDINNYLNPLIENFLDHYYLNETTGLESPTSEAVAQWIFEQLEKAKLPGLTMVEVKETCTSSASYVKGSNS</sequence>
<dbReference type="KEGG" id="cyu:UCYN_09710"/>
<dbReference type="PANTHER" id="PTHR12589">
    <property type="entry name" value="PYRUVOYL TETRAHYDROBIOPTERIN SYNTHASE"/>
    <property type="match status" value="1"/>
</dbReference>
<dbReference type="PANTHER" id="PTHR12589:SF7">
    <property type="entry name" value="6-PYRUVOYL TETRAHYDROBIOPTERIN SYNTHASE"/>
    <property type="match status" value="1"/>
</dbReference>
<comment type="cofactor">
    <cofactor evidence="8 10">
        <name>Zn(2+)</name>
        <dbReference type="ChEBI" id="CHEBI:29105"/>
    </cofactor>
    <text evidence="8 10">Binds 1 zinc ion per subunit.</text>
</comment>
<dbReference type="Proteomes" id="UP000001405">
    <property type="component" value="Chromosome"/>
</dbReference>
<keyword evidence="4 8" id="KW-0479">Metal-binding</keyword>
<feature type="binding site" evidence="10">
    <location>
        <position position="19"/>
    </location>
    <ligand>
        <name>Zn(2+)</name>
        <dbReference type="ChEBI" id="CHEBI:29105"/>
    </ligand>
</feature>
<evidence type="ECO:0000256" key="4">
    <source>
        <dbReference type="ARBA" id="ARBA00022723"/>
    </source>
</evidence>
<feature type="active site" description="Proton acceptor" evidence="9">
    <location>
        <position position="28"/>
    </location>
</feature>
<comment type="pathway">
    <text evidence="1 8">Purine metabolism; 7-cyano-7-deazaguanine biosynthesis.</text>
</comment>
<comment type="similarity">
    <text evidence="2 8">Belongs to the PTPS family. QueD subfamily.</text>
</comment>
<dbReference type="STRING" id="1453429.UCYN_09710"/>
<dbReference type="SUPFAM" id="SSF55620">
    <property type="entry name" value="Tetrahydrobiopterin biosynthesis enzymes-like"/>
    <property type="match status" value="1"/>
</dbReference>
<dbReference type="OrthoDB" id="9804698at2"/>
<evidence type="ECO:0000256" key="7">
    <source>
        <dbReference type="ARBA" id="ARBA00048807"/>
    </source>
</evidence>
<reference evidence="11 12" key="1">
    <citation type="journal article" date="2010" name="Nature">
        <title>Metabolic streamlining in an open-ocean nitrogen-fixing cyanobacterium.</title>
        <authorList>
            <person name="Tripp H.J."/>
            <person name="Bench S.R."/>
            <person name="Turk K.A."/>
            <person name="Foster R.A."/>
            <person name="Desany B.A."/>
            <person name="Niazi F."/>
            <person name="Affourtit J.P."/>
            <person name="Zehr J.P."/>
        </authorList>
    </citation>
    <scope>NUCLEOTIDE SEQUENCE [LARGE SCALE GENOMIC DNA]</scope>
    <source>
        <strain evidence="12">ALOHA</strain>
    </source>
</reference>
<gene>
    <name evidence="11" type="ordered locus">UCYN_09710</name>
</gene>
<dbReference type="EMBL" id="CP001842">
    <property type="protein sequence ID" value="ADB95650.1"/>
    <property type="molecule type" value="Genomic_DNA"/>
</dbReference>
<keyword evidence="12" id="KW-1185">Reference proteome</keyword>
<dbReference type="GO" id="GO:0070497">
    <property type="term" value="F:6-carboxytetrahydropterin synthase activity"/>
    <property type="evidence" value="ECO:0007669"/>
    <property type="project" value="UniProtKB-EC"/>
</dbReference>
<dbReference type="PATRIC" id="fig|713887.8.peg.905"/>
<keyword evidence="6 8" id="KW-0456">Lyase</keyword>
<dbReference type="EC" id="4.-.-.-" evidence="8"/>
<feature type="binding site" evidence="10">
    <location>
        <position position="32"/>
    </location>
    <ligand>
        <name>Zn(2+)</name>
        <dbReference type="ChEBI" id="CHEBI:29105"/>
    </ligand>
</feature>
<keyword evidence="5 8" id="KW-0862">Zinc</keyword>
<dbReference type="RefSeq" id="WP_012954337.1">
    <property type="nucleotide sequence ID" value="NC_013771.1"/>
</dbReference>
<feature type="binding site" evidence="10">
    <location>
        <position position="34"/>
    </location>
    <ligand>
        <name>Zn(2+)</name>
        <dbReference type="ChEBI" id="CHEBI:29105"/>
    </ligand>
</feature>
<dbReference type="AlphaFoldDB" id="D3EQA0"/>
<dbReference type="GO" id="GO:0008616">
    <property type="term" value="P:tRNA queuosine(34) biosynthetic process"/>
    <property type="evidence" value="ECO:0007669"/>
    <property type="project" value="UniProtKB-KW"/>
</dbReference>
<evidence type="ECO:0000256" key="9">
    <source>
        <dbReference type="PIRSR" id="PIRSR006113-1"/>
    </source>
</evidence>
<dbReference type="InterPro" id="IPR038418">
    <property type="entry name" value="6-PTP_synth/QueD_sf"/>
</dbReference>
<feature type="active site" description="Charge relay system" evidence="9">
    <location>
        <position position="117"/>
    </location>
</feature>
<evidence type="ECO:0000256" key="3">
    <source>
        <dbReference type="ARBA" id="ARBA00018141"/>
    </source>
</evidence>
<evidence type="ECO:0000313" key="12">
    <source>
        <dbReference type="Proteomes" id="UP000001405"/>
    </source>
</evidence>
<dbReference type="Pfam" id="PF01242">
    <property type="entry name" value="PTPS"/>
    <property type="match status" value="1"/>
</dbReference>
<comment type="catalytic activity">
    <reaction evidence="7 8">
        <text>7,8-dihydroneopterin 3'-triphosphate + H2O = 6-carboxy-5,6,7,8-tetrahydropterin + triphosphate + acetaldehyde + 2 H(+)</text>
        <dbReference type="Rhea" id="RHEA:27966"/>
        <dbReference type="ChEBI" id="CHEBI:15343"/>
        <dbReference type="ChEBI" id="CHEBI:15377"/>
        <dbReference type="ChEBI" id="CHEBI:15378"/>
        <dbReference type="ChEBI" id="CHEBI:18036"/>
        <dbReference type="ChEBI" id="CHEBI:58462"/>
        <dbReference type="ChEBI" id="CHEBI:61032"/>
        <dbReference type="EC" id="4.1.2.50"/>
    </reaction>
</comment>
<accession>D3EQA0</accession>
<organism evidence="12">
    <name type="scientific">Atelocyanobacterium thalassa (isolate ALOHA)</name>
    <dbReference type="NCBI Taxonomy" id="1453429"/>
    <lineage>
        <taxon>Bacteria</taxon>
        <taxon>Bacillati</taxon>
        <taxon>Cyanobacteriota</taxon>
        <taxon>Cyanophyceae</taxon>
        <taxon>Oscillatoriophycideae</taxon>
        <taxon>Chroococcales</taxon>
        <taxon>Aphanothecaceae</taxon>
        <taxon>Candidatus Atelocyanobacterium</taxon>
        <taxon>Candidatus Atelocyanobacterium thalassae</taxon>
    </lineage>
</organism>
<keyword evidence="8" id="KW-0671">Queuosine biosynthesis</keyword>
<evidence type="ECO:0000256" key="2">
    <source>
        <dbReference type="ARBA" id="ARBA00008900"/>
    </source>
</evidence>
<dbReference type="InterPro" id="IPR007115">
    <property type="entry name" value="6-PTP_synth/QueD"/>
</dbReference>
<evidence type="ECO:0000256" key="5">
    <source>
        <dbReference type="ARBA" id="ARBA00022833"/>
    </source>
</evidence>
<evidence type="ECO:0000256" key="6">
    <source>
        <dbReference type="ARBA" id="ARBA00023239"/>
    </source>
</evidence>
<evidence type="ECO:0000256" key="10">
    <source>
        <dbReference type="PIRSR" id="PIRSR006113-2"/>
    </source>
</evidence>
<evidence type="ECO:0000256" key="1">
    <source>
        <dbReference type="ARBA" id="ARBA00005061"/>
    </source>
</evidence>
<dbReference type="PIRSF" id="PIRSF006113">
    <property type="entry name" value="PTP_synth"/>
    <property type="match status" value="1"/>
</dbReference>
<name>D3EQA0_ATETH</name>
<dbReference type="GO" id="GO:0046872">
    <property type="term" value="F:metal ion binding"/>
    <property type="evidence" value="ECO:0007669"/>
    <property type="project" value="UniProtKB-KW"/>
</dbReference>
<evidence type="ECO:0000256" key="8">
    <source>
        <dbReference type="PIRNR" id="PIRNR006113"/>
    </source>
</evidence>
<protein>
    <recommendedName>
        <fullName evidence="3 8">6-carboxy-5,6,7,8-tetrahydropterin synthase</fullName>
        <ecNumber evidence="8">4.-.-.-</ecNumber>
    </recommendedName>
</protein>
<proteinExistence type="inferred from homology"/>
<dbReference type="HOGENOM" id="CLU_111016_6_0_3"/>
<dbReference type="NCBIfam" id="TIGR03367">
    <property type="entry name" value="queuosine_QueD"/>
    <property type="match status" value="1"/>
</dbReference>
<feature type="active site" description="Charge relay system" evidence="9">
    <location>
        <position position="77"/>
    </location>
</feature>
<dbReference type="Gene3D" id="3.30.479.10">
    <property type="entry name" value="6-pyruvoyl tetrahydropterin synthase/QueD"/>
    <property type="match status" value="1"/>
</dbReference>